<organism evidence="2 3">
    <name type="scientific">Terfezia boudieri ATCC MYA-4762</name>
    <dbReference type="NCBI Taxonomy" id="1051890"/>
    <lineage>
        <taxon>Eukaryota</taxon>
        <taxon>Fungi</taxon>
        <taxon>Dikarya</taxon>
        <taxon>Ascomycota</taxon>
        <taxon>Pezizomycotina</taxon>
        <taxon>Pezizomycetes</taxon>
        <taxon>Pezizales</taxon>
        <taxon>Pezizaceae</taxon>
        <taxon>Terfezia</taxon>
    </lineage>
</organism>
<keyword evidence="3" id="KW-1185">Reference proteome</keyword>
<evidence type="ECO:0000313" key="2">
    <source>
        <dbReference type="EMBL" id="RPB18300.1"/>
    </source>
</evidence>
<evidence type="ECO:0000313" key="3">
    <source>
        <dbReference type="Proteomes" id="UP000267821"/>
    </source>
</evidence>
<dbReference type="EMBL" id="ML121647">
    <property type="protein sequence ID" value="RPB18300.1"/>
    <property type="molecule type" value="Genomic_DNA"/>
</dbReference>
<feature type="region of interest" description="Disordered" evidence="1">
    <location>
        <begin position="1"/>
        <end position="23"/>
    </location>
</feature>
<dbReference type="InParanoid" id="A0A3N4L5X8"/>
<accession>A0A3N4L5X8</accession>
<dbReference type="AlphaFoldDB" id="A0A3N4L5X8"/>
<sequence length="110" mass="11675">MNTPTIAPMNTPTNTSTIAPTNTPTNTLTIALTNTPTIAPTQTPTIAPTHTPTIAPTHTPTNAPINPEIANLKARMDTRMARIEALLMAVLNTSGRSLMKGAEFDCQTDH</sequence>
<proteinExistence type="predicted"/>
<protein>
    <submittedName>
        <fullName evidence="2">Uncharacterized protein</fullName>
    </submittedName>
</protein>
<dbReference type="Proteomes" id="UP000267821">
    <property type="component" value="Unassembled WGS sequence"/>
</dbReference>
<name>A0A3N4L5X8_9PEZI</name>
<reference evidence="2 3" key="1">
    <citation type="journal article" date="2018" name="Nat. Ecol. Evol.">
        <title>Pezizomycetes genomes reveal the molecular basis of ectomycorrhizal truffle lifestyle.</title>
        <authorList>
            <person name="Murat C."/>
            <person name="Payen T."/>
            <person name="Noel B."/>
            <person name="Kuo A."/>
            <person name="Morin E."/>
            <person name="Chen J."/>
            <person name="Kohler A."/>
            <person name="Krizsan K."/>
            <person name="Balestrini R."/>
            <person name="Da Silva C."/>
            <person name="Montanini B."/>
            <person name="Hainaut M."/>
            <person name="Levati E."/>
            <person name="Barry K.W."/>
            <person name="Belfiori B."/>
            <person name="Cichocki N."/>
            <person name="Clum A."/>
            <person name="Dockter R.B."/>
            <person name="Fauchery L."/>
            <person name="Guy J."/>
            <person name="Iotti M."/>
            <person name="Le Tacon F."/>
            <person name="Lindquist E.A."/>
            <person name="Lipzen A."/>
            <person name="Malagnac F."/>
            <person name="Mello A."/>
            <person name="Molinier V."/>
            <person name="Miyauchi S."/>
            <person name="Poulain J."/>
            <person name="Riccioni C."/>
            <person name="Rubini A."/>
            <person name="Sitrit Y."/>
            <person name="Splivallo R."/>
            <person name="Traeger S."/>
            <person name="Wang M."/>
            <person name="Zifcakova L."/>
            <person name="Wipf D."/>
            <person name="Zambonelli A."/>
            <person name="Paolocci F."/>
            <person name="Nowrousian M."/>
            <person name="Ottonello S."/>
            <person name="Baldrian P."/>
            <person name="Spatafora J.W."/>
            <person name="Henrissat B."/>
            <person name="Nagy L.G."/>
            <person name="Aury J.M."/>
            <person name="Wincker P."/>
            <person name="Grigoriev I.V."/>
            <person name="Bonfante P."/>
            <person name="Martin F.M."/>
        </authorList>
    </citation>
    <scope>NUCLEOTIDE SEQUENCE [LARGE SCALE GENOMIC DNA]</scope>
    <source>
        <strain evidence="2 3">ATCC MYA-4762</strain>
    </source>
</reference>
<evidence type="ECO:0000256" key="1">
    <source>
        <dbReference type="SAM" id="MobiDB-lite"/>
    </source>
</evidence>
<gene>
    <name evidence="2" type="ORF">L211DRAFT_854251</name>
</gene>
<feature type="region of interest" description="Disordered" evidence="1">
    <location>
        <begin position="37"/>
        <end position="66"/>
    </location>
</feature>